<dbReference type="HOGENOM" id="CLU_024703_0_0_1"/>
<dbReference type="GeneID" id="25989658"/>
<dbReference type="VEuPathDB" id="FungiDB:A1Q1_06146"/>
<feature type="region of interest" description="Disordered" evidence="1">
    <location>
        <begin position="182"/>
        <end position="511"/>
    </location>
</feature>
<dbReference type="AlphaFoldDB" id="J5Q456"/>
<feature type="compositionally biased region" description="Polar residues" evidence="1">
    <location>
        <begin position="88"/>
        <end position="98"/>
    </location>
</feature>
<feature type="compositionally biased region" description="Polar residues" evidence="1">
    <location>
        <begin position="475"/>
        <end position="486"/>
    </location>
</feature>
<feature type="compositionally biased region" description="Basic and acidic residues" evidence="1">
    <location>
        <begin position="442"/>
        <end position="461"/>
    </location>
</feature>
<feature type="compositionally biased region" description="Basic and acidic residues" evidence="1">
    <location>
        <begin position="200"/>
        <end position="210"/>
    </location>
</feature>
<feature type="region of interest" description="Disordered" evidence="1">
    <location>
        <begin position="153"/>
        <end position="172"/>
    </location>
</feature>
<proteinExistence type="predicted"/>
<name>J5Q456_TRIAS</name>
<evidence type="ECO:0000313" key="3">
    <source>
        <dbReference type="Proteomes" id="UP000002748"/>
    </source>
</evidence>
<accession>J5Q456</accession>
<feature type="compositionally biased region" description="Low complexity" evidence="1">
    <location>
        <begin position="314"/>
        <end position="325"/>
    </location>
</feature>
<feature type="compositionally biased region" description="Low complexity" evidence="1">
    <location>
        <begin position="398"/>
        <end position="407"/>
    </location>
</feature>
<dbReference type="KEGG" id="tasa:A1Q1_06146"/>
<feature type="compositionally biased region" description="Low complexity" evidence="1">
    <location>
        <begin position="360"/>
        <end position="374"/>
    </location>
</feature>
<evidence type="ECO:0000256" key="1">
    <source>
        <dbReference type="SAM" id="MobiDB-lite"/>
    </source>
</evidence>
<dbReference type="Proteomes" id="UP000002748">
    <property type="component" value="Unassembled WGS sequence"/>
</dbReference>
<dbReference type="EMBL" id="ALBS01000327">
    <property type="protein sequence ID" value="EJT45383.1"/>
    <property type="molecule type" value="Genomic_DNA"/>
</dbReference>
<sequence length="531" mass="57251">MTSLALPPSNHGYGRTEHPVSGILLNRSDDGRPVSPFRPRGGSDDRGLPAQDLKVNLVTPDGEEQPAVAPPAHPTIVLPQAVPHRSHSPQPTSSTSAGVTAPGVHSPRIRFAPLPEPRPRSLSTGRNVDFTPGEGPEGERIYSVGLQNMDYDDTFYTTDENESDDESDASIDWGKWMTLGMYRDKKKSRKGRPSSFTSNHSDRDDTESHDGYSGQPLKKSVSTGGFIGSSPFRFTPEIERKKQMTGSTAGAMFMGRRGSSDRGDNQHRRGSASVDMKPVRMINGRVYGARRASEAAADEAARRRRMEPTFVEWGSSQKGYGSSSKGGDDDDGGGMAWVKRRREERERKAREAKEAEERAAASAANGGAPAAAGEVGPMGERLTSESLPPSLVQGGHGSMSSASSNASDGQPALSPTTPMERPNELPRIVSGGSAPQPGHVEMLNKPDAHNHSAPHDGDHHVMYAVNVPNRKGSEASYQSNMSNATGYSRDDEDDEEDEYADDDDEEDVPIDDRCTRAAGVEVMAKHHKTQG</sequence>
<protein>
    <submittedName>
        <fullName evidence="2">Uncharacterized protein</fullName>
    </submittedName>
</protein>
<dbReference type="OrthoDB" id="3363386at2759"/>
<organism evidence="2 3">
    <name type="scientific">Trichosporon asahii var. asahii (strain ATCC 90039 / CBS 2479 / JCM 2466 / KCTC 7840 / NBRC 103889/ NCYC 2677 / UAMH 7654)</name>
    <name type="common">Yeast</name>
    <dbReference type="NCBI Taxonomy" id="1186058"/>
    <lineage>
        <taxon>Eukaryota</taxon>
        <taxon>Fungi</taxon>
        <taxon>Dikarya</taxon>
        <taxon>Basidiomycota</taxon>
        <taxon>Agaricomycotina</taxon>
        <taxon>Tremellomycetes</taxon>
        <taxon>Trichosporonales</taxon>
        <taxon>Trichosporonaceae</taxon>
        <taxon>Trichosporon</taxon>
    </lineage>
</organism>
<feature type="region of interest" description="Disordered" evidence="1">
    <location>
        <begin position="1"/>
        <end position="146"/>
    </location>
</feature>
<feature type="compositionally biased region" description="Acidic residues" evidence="1">
    <location>
        <begin position="490"/>
        <end position="509"/>
    </location>
</feature>
<feature type="compositionally biased region" description="Basic and acidic residues" evidence="1">
    <location>
        <begin position="341"/>
        <end position="359"/>
    </location>
</feature>
<feature type="compositionally biased region" description="Basic and acidic residues" evidence="1">
    <location>
        <begin position="258"/>
        <end position="267"/>
    </location>
</feature>
<dbReference type="RefSeq" id="XP_014176830.1">
    <property type="nucleotide sequence ID" value="XM_014321355.1"/>
</dbReference>
<reference evidence="2 3" key="1">
    <citation type="journal article" date="2012" name="Eukaryot. Cell">
        <title>Draft genome sequence of CBS 2479, the standard type strain of Trichosporon asahii.</title>
        <authorList>
            <person name="Yang R.Y."/>
            <person name="Li H.T."/>
            <person name="Zhu H."/>
            <person name="Zhou G.P."/>
            <person name="Wang M."/>
            <person name="Wang L."/>
        </authorList>
    </citation>
    <scope>NUCLEOTIDE SEQUENCE [LARGE SCALE GENOMIC DNA]</scope>
    <source>
        <strain evidence="3">ATCC 90039 / CBS 2479 / JCM 2466 / KCTC 7840 / NCYC 2677 / UAMH 7654</strain>
    </source>
</reference>
<gene>
    <name evidence="2" type="ORF">A1Q1_06146</name>
</gene>
<feature type="compositionally biased region" description="Acidic residues" evidence="1">
    <location>
        <begin position="159"/>
        <end position="169"/>
    </location>
</feature>
<evidence type="ECO:0000313" key="2">
    <source>
        <dbReference type="EMBL" id="EJT45383.1"/>
    </source>
</evidence>
<comment type="caution">
    <text evidence="2">The sequence shown here is derived from an EMBL/GenBank/DDBJ whole genome shotgun (WGS) entry which is preliminary data.</text>
</comment>